<organism evidence="10 11">
    <name type="scientific">Lates calcarifer</name>
    <name type="common">Barramundi</name>
    <name type="synonym">Holocentrus calcarifer</name>
    <dbReference type="NCBI Taxonomy" id="8187"/>
    <lineage>
        <taxon>Eukaryota</taxon>
        <taxon>Metazoa</taxon>
        <taxon>Chordata</taxon>
        <taxon>Craniata</taxon>
        <taxon>Vertebrata</taxon>
        <taxon>Euteleostomi</taxon>
        <taxon>Actinopterygii</taxon>
        <taxon>Neopterygii</taxon>
        <taxon>Teleostei</taxon>
        <taxon>Neoteleostei</taxon>
        <taxon>Acanthomorphata</taxon>
        <taxon>Carangaria</taxon>
        <taxon>Carangaria incertae sedis</taxon>
        <taxon>Centropomidae</taxon>
        <taxon>Lates</taxon>
    </lineage>
</organism>
<dbReference type="PANTHER" id="PTHR24064">
    <property type="entry name" value="SOLUTE CARRIER FAMILY 22 MEMBER"/>
    <property type="match status" value="1"/>
</dbReference>
<gene>
    <name evidence="11" type="primary">slc22a7a</name>
</gene>
<reference evidence="11" key="1">
    <citation type="submission" date="2025-08" db="UniProtKB">
        <authorList>
            <consortium name="RefSeq"/>
        </authorList>
    </citation>
    <scope>IDENTIFICATION</scope>
    <source>
        <tissue evidence="11">Brain</tissue>
    </source>
</reference>
<feature type="transmembrane region" description="Helical" evidence="8">
    <location>
        <begin position="18"/>
        <end position="37"/>
    </location>
</feature>
<evidence type="ECO:0000256" key="4">
    <source>
        <dbReference type="ARBA" id="ARBA00034696"/>
    </source>
</evidence>
<feature type="transmembrane region" description="Helical" evidence="8">
    <location>
        <begin position="362"/>
        <end position="386"/>
    </location>
</feature>
<dbReference type="AlphaFoldDB" id="A0AAJ8B5R0"/>
<feature type="transmembrane region" description="Helical" evidence="8">
    <location>
        <begin position="393"/>
        <end position="409"/>
    </location>
</feature>
<dbReference type="Proteomes" id="UP000694890">
    <property type="component" value="Linkage group LG5"/>
</dbReference>
<feature type="transmembrane region" description="Helical" evidence="8">
    <location>
        <begin position="130"/>
        <end position="149"/>
    </location>
</feature>
<keyword evidence="2 8" id="KW-1133">Transmembrane helix</keyword>
<dbReference type="SUPFAM" id="SSF103473">
    <property type="entry name" value="MFS general substrate transporter"/>
    <property type="match status" value="1"/>
</dbReference>
<evidence type="ECO:0000256" key="7">
    <source>
        <dbReference type="ARBA" id="ARBA00042362"/>
    </source>
</evidence>
<proteinExistence type="predicted"/>
<dbReference type="CTD" id="794188"/>
<feature type="transmembrane region" description="Helical" evidence="8">
    <location>
        <begin position="186"/>
        <end position="208"/>
    </location>
</feature>
<feature type="domain" description="Major facilitator superfamily (MFS) profile" evidence="9">
    <location>
        <begin position="61"/>
        <end position="503"/>
    </location>
</feature>
<evidence type="ECO:0000313" key="10">
    <source>
        <dbReference type="Proteomes" id="UP000694890"/>
    </source>
</evidence>
<sequence length="517" mass="56944">MRFDEILDEVGGFSKFQFLLLFILCLPRAILPLHFLLHNFASATPPHRCALRTLPEDGDPGLDPEVLALRIPRLDNNSFSSCRVYDPPLTSDLGQGNGTAPCPHGWTYDRSQFSSTTATEWDLVCDDKQLNQALATYFFLGVTLGAVLFGQLSDRFGRKSMLLVAFITATTLGVTSAFSTSYVMFAVSRALCGVALSGMSIIGVVLGIEWTDIKHRTFTGTVMSLSWSVGNMLLALLAYFIRDWRHLMLAVTAPCIAAIVSWWLPESARWLLANGRAEEAQRYLVQCAKMNGKNENTSKLDTEVLGKVMVSEVAEKNHSYLDLIKTPQLRKITLCSGLFWFAVAFLYYGISFKISGFGVSIYLTQFIYGAIEAPAKVLTFFVLDWIGRRNGQAGFLITTGALIAINTAIPLEYSVIRTCVAVVAKGFSEAAFTTAFLYSAELYPTILRQCGLGYTSSLCRIGSSLAPMIMLLEDVWLLLPPPIFAGTGIISGSLVFLLPETLNVRLPENIFDVEEGR</sequence>
<evidence type="ECO:0000256" key="5">
    <source>
        <dbReference type="ARBA" id="ARBA00039897"/>
    </source>
</evidence>
<feature type="transmembrane region" description="Helical" evidence="8">
    <location>
        <begin position="161"/>
        <end position="180"/>
    </location>
</feature>
<accession>A0AAJ8B5R0</accession>
<dbReference type="RefSeq" id="XP_050926929.1">
    <property type="nucleotide sequence ID" value="XM_051070972.1"/>
</dbReference>
<feature type="transmembrane region" description="Helical" evidence="8">
    <location>
        <begin position="220"/>
        <end position="241"/>
    </location>
</feature>
<protein>
    <recommendedName>
        <fullName evidence="5">Solute carrier family 22 member 6</fullName>
    </recommendedName>
    <alternativeName>
        <fullName evidence="7">Organic anion transporter 1</fullName>
    </alternativeName>
    <alternativeName>
        <fullName evidence="6">Renal organic anion transporter 1</fullName>
    </alternativeName>
</protein>
<evidence type="ECO:0000256" key="1">
    <source>
        <dbReference type="ARBA" id="ARBA00022692"/>
    </source>
</evidence>
<evidence type="ECO:0000256" key="2">
    <source>
        <dbReference type="ARBA" id="ARBA00022989"/>
    </source>
</evidence>
<keyword evidence="1 8" id="KW-0812">Transmembrane</keyword>
<evidence type="ECO:0000256" key="8">
    <source>
        <dbReference type="SAM" id="Phobius"/>
    </source>
</evidence>
<evidence type="ECO:0000313" key="11">
    <source>
        <dbReference type="RefSeq" id="XP_050926929.1"/>
    </source>
</evidence>
<dbReference type="InterPro" id="IPR005829">
    <property type="entry name" value="Sugar_transporter_CS"/>
</dbReference>
<dbReference type="PROSITE" id="PS50850">
    <property type="entry name" value="MFS"/>
    <property type="match status" value="1"/>
</dbReference>
<dbReference type="PROSITE" id="PS00216">
    <property type="entry name" value="SUGAR_TRANSPORT_1"/>
    <property type="match status" value="1"/>
</dbReference>
<name>A0AAJ8B5R0_LATCA</name>
<dbReference type="Pfam" id="PF00083">
    <property type="entry name" value="Sugar_tr"/>
    <property type="match status" value="1"/>
</dbReference>
<dbReference type="GO" id="GO:0009925">
    <property type="term" value="C:basal plasma membrane"/>
    <property type="evidence" value="ECO:0007669"/>
    <property type="project" value="UniProtKB-SubCell"/>
</dbReference>
<dbReference type="InterPro" id="IPR020846">
    <property type="entry name" value="MFS_dom"/>
</dbReference>
<dbReference type="FunFam" id="1.20.1250.20:FF:000023">
    <property type="entry name" value="Solute carrier family 22 member 6"/>
    <property type="match status" value="1"/>
</dbReference>
<evidence type="ECO:0000256" key="3">
    <source>
        <dbReference type="ARBA" id="ARBA00023136"/>
    </source>
</evidence>
<evidence type="ECO:0000256" key="6">
    <source>
        <dbReference type="ARBA" id="ARBA00041768"/>
    </source>
</evidence>
<evidence type="ECO:0000259" key="9">
    <source>
        <dbReference type="PROSITE" id="PS50850"/>
    </source>
</evidence>
<dbReference type="InterPro" id="IPR005828">
    <property type="entry name" value="MFS_sugar_transport-like"/>
</dbReference>
<keyword evidence="3 8" id="KW-0472">Membrane</keyword>
<dbReference type="Gene3D" id="1.20.1250.20">
    <property type="entry name" value="MFS general substrate transporter like domains"/>
    <property type="match status" value="1"/>
</dbReference>
<dbReference type="KEGG" id="lcf:108874643"/>
<dbReference type="InterPro" id="IPR036259">
    <property type="entry name" value="MFS_trans_sf"/>
</dbReference>
<feature type="transmembrane region" description="Helical" evidence="8">
    <location>
        <begin position="332"/>
        <end position="350"/>
    </location>
</feature>
<dbReference type="GO" id="GO:0022857">
    <property type="term" value="F:transmembrane transporter activity"/>
    <property type="evidence" value="ECO:0007669"/>
    <property type="project" value="InterPro"/>
</dbReference>
<dbReference type="GeneID" id="108874643"/>
<feature type="transmembrane region" description="Helical" evidence="8">
    <location>
        <begin position="247"/>
        <end position="264"/>
    </location>
</feature>
<feature type="transmembrane region" description="Helical" evidence="8">
    <location>
        <begin position="478"/>
        <end position="498"/>
    </location>
</feature>
<comment type="subcellular location">
    <subcellularLocation>
        <location evidence="4">Basal cell membrane</location>
        <topology evidence="4">Multi-pass membrane protein</topology>
    </subcellularLocation>
</comment>